<gene>
    <name evidence="2" type="ORF">ING2E5A_1665</name>
</gene>
<feature type="domain" description="Transposase IS701-like DDE" evidence="1">
    <location>
        <begin position="91"/>
        <end position="260"/>
    </location>
</feature>
<dbReference type="RefSeq" id="WP_083373260.1">
    <property type="nucleotide sequence ID" value="NZ_LT608328.1"/>
</dbReference>
<evidence type="ECO:0000313" key="2">
    <source>
        <dbReference type="EMBL" id="SCM58111.1"/>
    </source>
</evidence>
<name>A0A1G4G7G4_9BACT</name>
<reference evidence="2 3" key="1">
    <citation type="submission" date="2016-08" db="EMBL/GenBank/DDBJ databases">
        <authorList>
            <person name="Seilhamer J.J."/>
        </authorList>
    </citation>
    <scope>NUCLEOTIDE SEQUENCE [LARGE SCALE GENOMIC DNA]</scope>
    <source>
        <strain evidence="2">ING2-E5A</strain>
    </source>
</reference>
<dbReference type="InterPro" id="IPR012337">
    <property type="entry name" value="RNaseH-like_sf"/>
</dbReference>
<dbReference type="SUPFAM" id="SSF53098">
    <property type="entry name" value="Ribonuclease H-like"/>
    <property type="match status" value="1"/>
</dbReference>
<evidence type="ECO:0000313" key="3">
    <source>
        <dbReference type="Proteomes" id="UP000178485"/>
    </source>
</evidence>
<sequence length="495" mass="57342">MPIYKSNSILSEISVFFKKDDSNSALFTLTDMLKGFNMSEKVLFGSRSKCNSKYSLLQVLELLIMFPCFMIKNPYNYCRSSLSGFFGCEKDVFYRFVNNEIYDWRKILYHFTIQIWNKVRVRSDHKHQTVCLMVDDTDFPKTGRRIENIGRVYSHLRHKTILGFKSLFLGITDGKSQFILDFAILGEKGRKNNFSMSDKELESRFTKDRDEASPVVTRAKEYGESKIQLMITMIKRAIRKGIRFDYLLADSWFTCSEVIRFIRARHIKCHYLGMIKIGKKGVTKYGFEGKELTARALINLLEARGEARRSRKLGCQYITADVRFAGTDVRLYFVKRKKESWNGIMTTNLSLEFLEAYRIYAMRWSLEVFFKETKGLLGMGKCQSRNFAAQLAATTITALQYNLLSLAKRFTSYETIGGIFRDVQHSGMELSVTERIWGIILEMVKIMTGIFSIEEEEIFDAIINKSDNLAHFINFYELKSASCKPSVIGVLDCFD</sequence>
<dbReference type="InterPro" id="IPR038721">
    <property type="entry name" value="IS701-like_DDE_dom"/>
</dbReference>
<dbReference type="AlphaFoldDB" id="A0A1G4G7G4"/>
<dbReference type="Pfam" id="PF13546">
    <property type="entry name" value="DDE_5"/>
    <property type="match status" value="1"/>
</dbReference>
<dbReference type="KEGG" id="pmuc:ING2E5A_1665"/>
<evidence type="ECO:0000259" key="1">
    <source>
        <dbReference type="Pfam" id="PF13546"/>
    </source>
</evidence>
<organism evidence="2 3">
    <name type="scientific">Petrimonas mucosa</name>
    <dbReference type="NCBI Taxonomy" id="1642646"/>
    <lineage>
        <taxon>Bacteria</taxon>
        <taxon>Pseudomonadati</taxon>
        <taxon>Bacteroidota</taxon>
        <taxon>Bacteroidia</taxon>
        <taxon>Bacteroidales</taxon>
        <taxon>Dysgonomonadaceae</taxon>
        <taxon>Petrimonas</taxon>
    </lineage>
</organism>
<protein>
    <submittedName>
        <fullName evidence="2">Uncultured bacterium extrachromosomal DNA RGI01500</fullName>
    </submittedName>
</protein>
<proteinExistence type="predicted"/>
<keyword evidence="3" id="KW-1185">Reference proteome</keyword>
<dbReference type="STRING" id="1642646.ING2E5A_1665"/>
<accession>A0A1G4G7G4</accession>
<dbReference type="Proteomes" id="UP000178485">
    <property type="component" value="Chromosome i"/>
</dbReference>
<dbReference type="EMBL" id="LT608328">
    <property type="protein sequence ID" value="SCM58111.1"/>
    <property type="molecule type" value="Genomic_DNA"/>
</dbReference>